<evidence type="ECO:0000313" key="1">
    <source>
        <dbReference type="EMBL" id="CEK72411.1"/>
    </source>
</evidence>
<gene>
    <name evidence="1" type="primary">ORF82307</name>
    <name evidence="2" type="synonym">ORF82308</name>
</gene>
<dbReference type="EMBL" id="HACG01025547">
    <property type="protein sequence ID" value="CEK72412.1"/>
    <property type="molecule type" value="Transcribed_RNA"/>
</dbReference>
<organism evidence="1">
    <name type="scientific">Arion vulgaris</name>
    <dbReference type="NCBI Taxonomy" id="1028688"/>
    <lineage>
        <taxon>Eukaryota</taxon>
        <taxon>Metazoa</taxon>
        <taxon>Spiralia</taxon>
        <taxon>Lophotrochozoa</taxon>
        <taxon>Mollusca</taxon>
        <taxon>Gastropoda</taxon>
        <taxon>Heterobranchia</taxon>
        <taxon>Euthyneura</taxon>
        <taxon>Panpulmonata</taxon>
        <taxon>Eupulmonata</taxon>
        <taxon>Stylommatophora</taxon>
        <taxon>Helicina</taxon>
        <taxon>Arionoidea</taxon>
        <taxon>Arionidae</taxon>
        <taxon>Arion</taxon>
    </lineage>
</organism>
<reference evidence="1" key="1">
    <citation type="submission" date="2014-12" db="EMBL/GenBank/DDBJ databases">
        <title>Insight into the proteome of Arion vulgaris.</title>
        <authorList>
            <person name="Aradska J."/>
            <person name="Bulat T."/>
            <person name="Smidak R."/>
            <person name="Sarate P."/>
            <person name="Gangsoo J."/>
            <person name="Sialana F."/>
            <person name="Bilban M."/>
            <person name="Lubec G."/>
        </authorList>
    </citation>
    <scope>NUCLEOTIDE SEQUENCE</scope>
    <source>
        <tissue evidence="1">Skin</tissue>
    </source>
</reference>
<dbReference type="AlphaFoldDB" id="A0A0B6ZX53"/>
<protein>
    <submittedName>
        <fullName evidence="1">Uncharacterized protein</fullName>
    </submittedName>
</protein>
<accession>A0A0B6ZX53</accession>
<sequence length="53" mass="6052">LHAKVMDKTPNSTNFQNLHAEVTDKTRHQTGINFQKLINTSIKLPCHKYACSK</sequence>
<feature type="non-terminal residue" evidence="1">
    <location>
        <position position="1"/>
    </location>
</feature>
<proteinExistence type="predicted"/>
<evidence type="ECO:0000313" key="2">
    <source>
        <dbReference type="EMBL" id="CEK72412.1"/>
    </source>
</evidence>
<name>A0A0B6ZX53_9EUPU</name>
<dbReference type="EMBL" id="HACG01025546">
    <property type="protein sequence ID" value="CEK72411.1"/>
    <property type="molecule type" value="Transcribed_RNA"/>
</dbReference>